<sequence>MFQAGTFASAFGNLAIRSCDADGGNLLALRHPGGLGGLTPGNISDGIDTIIGRAAPIIKFLQQLAGPLDGPRPNPHRIVFK</sequence>
<dbReference type="Proteomes" id="UP000291892">
    <property type="component" value="Unassembled WGS sequence"/>
</dbReference>
<dbReference type="AlphaFoldDB" id="A0AAE8QCV5"/>
<name>A0AAE8QCV5_9HYPH</name>
<accession>A0AAE8QCV5</accession>
<organism evidence="1 2">
    <name type="scientific">Rhizobium ruizarguesonis</name>
    <dbReference type="NCBI Taxonomy" id="2081791"/>
    <lineage>
        <taxon>Bacteria</taxon>
        <taxon>Pseudomonadati</taxon>
        <taxon>Pseudomonadota</taxon>
        <taxon>Alphaproteobacteria</taxon>
        <taxon>Hyphomicrobiales</taxon>
        <taxon>Rhizobiaceae</taxon>
        <taxon>Rhizobium/Agrobacterium group</taxon>
        <taxon>Rhizobium</taxon>
    </lineage>
</organism>
<evidence type="ECO:0000313" key="2">
    <source>
        <dbReference type="Proteomes" id="UP000291892"/>
    </source>
</evidence>
<evidence type="ECO:0000313" key="1">
    <source>
        <dbReference type="EMBL" id="TBF18452.1"/>
    </source>
</evidence>
<gene>
    <name evidence="1" type="ORF">ELG94_08800</name>
</gene>
<dbReference type="EMBL" id="SIKX01000001">
    <property type="protein sequence ID" value="TBF18452.1"/>
    <property type="molecule type" value="Genomic_DNA"/>
</dbReference>
<dbReference type="RefSeq" id="WP_130822538.1">
    <property type="nucleotide sequence ID" value="NZ_SIKX01000001.1"/>
</dbReference>
<reference evidence="1 2" key="1">
    <citation type="submission" date="2019-02" db="EMBL/GenBank/DDBJ databases">
        <title>The genomic architecture of introgression among sibling species of bacteria.</title>
        <authorList>
            <person name="Cavassim M.I.A."/>
            <person name="Moeskjaer S."/>
            <person name="Moslemi C."/>
            <person name="Fields B."/>
            <person name="Bachmann A."/>
            <person name="Vilhjalmsson B."/>
            <person name="Schierup M.H."/>
            <person name="Young J.P.W."/>
            <person name="Andersen S.U."/>
        </authorList>
    </citation>
    <scope>NUCLEOTIDE SEQUENCE [LARGE SCALE GENOMIC DNA]</scope>
    <source>
        <strain evidence="1 2">SM42</strain>
    </source>
</reference>
<protein>
    <submittedName>
        <fullName evidence="1">Uncharacterized protein</fullName>
    </submittedName>
</protein>
<proteinExistence type="predicted"/>
<comment type="caution">
    <text evidence="1">The sequence shown here is derived from an EMBL/GenBank/DDBJ whole genome shotgun (WGS) entry which is preliminary data.</text>
</comment>